<dbReference type="InterPro" id="IPR012336">
    <property type="entry name" value="Thioredoxin-like_fold"/>
</dbReference>
<dbReference type="Pfam" id="PF17127">
    <property type="entry name" value="DUF5106"/>
    <property type="match status" value="1"/>
</dbReference>
<dbReference type="InterPro" id="IPR025380">
    <property type="entry name" value="DUF4369"/>
</dbReference>
<sequence>MKKMSLFAVLSLTILSMVFSQNQGYKINVKINGLSNDTLLLGYYYGKYQYVRDTMMLDNTGKGVFETKDTVGGGIYFIVLPDKNYIEFVLDKEREFTIEADKADLVKSIRAKGSTDNSLWFAYKVFIADRGEKIEALGKTMTRLKEVGKQDSVKIVEQQMKDINTEVADYKNKFIKDHPKSLIAKIFDASRDPEVPEAPLLPNGKKDSLFSYRYYRAHYWDMYDFSDDRLLRTPIYHAKLDQYLTKVVPQYPDTLIAEINAIIDKTKANKEVFKYTVWYLTHYYETSQVMGMDAVFVFLVDKVYIPGDAFWVSDNVKSKIIERAEKMRPNLIGKTAPELILLGTDNQLVSMHSIPATYMILYFWDPSCGHCKVETPKLVDYYNKVKDSLDLKIYSVCSDTSLTSWKNYLAEKKMEAFINVNGTRTAKGNFHDLYDIYSTPVVYILDSKKRIIGKRIPVDQIGNFLDFYSRHPTIKD</sequence>
<dbReference type="EMBL" id="VSSQ01014108">
    <property type="protein sequence ID" value="MPM52965.1"/>
    <property type="molecule type" value="Genomic_DNA"/>
</dbReference>
<evidence type="ECO:0000259" key="1">
    <source>
        <dbReference type="PROSITE" id="PS51352"/>
    </source>
</evidence>
<gene>
    <name evidence="2" type="ORF">SDC9_99729</name>
</gene>
<name>A0A645AIC7_9ZZZZ</name>
<dbReference type="InterPro" id="IPR013766">
    <property type="entry name" value="Thioredoxin_domain"/>
</dbReference>
<accession>A0A645AIC7</accession>
<dbReference type="PROSITE" id="PS51352">
    <property type="entry name" value="THIOREDOXIN_2"/>
    <property type="match status" value="1"/>
</dbReference>
<organism evidence="2">
    <name type="scientific">bioreactor metagenome</name>
    <dbReference type="NCBI Taxonomy" id="1076179"/>
    <lineage>
        <taxon>unclassified sequences</taxon>
        <taxon>metagenomes</taxon>
        <taxon>ecological metagenomes</taxon>
    </lineage>
</organism>
<dbReference type="Gene3D" id="3.40.30.10">
    <property type="entry name" value="Glutaredoxin"/>
    <property type="match status" value="1"/>
</dbReference>
<protein>
    <recommendedName>
        <fullName evidence="1">Thioredoxin domain-containing protein</fullName>
    </recommendedName>
</protein>
<dbReference type="InterPro" id="IPR050553">
    <property type="entry name" value="Thioredoxin_ResA/DsbE_sf"/>
</dbReference>
<evidence type="ECO:0000313" key="2">
    <source>
        <dbReference type="EMBL" id="MPM52965.1"/>
    </source>
</evidence>
<dbReference type="AlphaFoldDB" id="A0A645AIC7"/>
<dbReference type="InterPro" id="IPR033395">
    <property type="entry name" value="DUF5106"/>
</dbReference>
<dbReference type="PANTHER" id="PTHR42852">
    <property type="entry name" value="THIOL:DISULFIDE INTERCHANGE PROTEIN DSBE"/>
    <property type="match status" value="1"/>
</dbReference>
<feature type="domain" description="Thioredoxin" evidence="1">
    <location>
        <begin position="330"/>
        <end position="470"/>
    </location>
</feature>
<dbReference type="Pfam" id="PF14289">
    <property type="entry name" value="DUF4369"/>
    <property type="match status" value="1"/>
</dbReference>
<dbReference type="PANTHER" id="PTHR42852:SF13">
    <property type="entry name" value="PROTEIN DIPZ"/>
    <property type="match status" value="1"/>
</dbReference>
<proteinExistence type="predicted"/>
<dbReference type="Pfam" id="PF13905">
    <property type="entry name" value="Thioredoxin_8"/>
    <property type="match status" value="1"/>
</dbReference>
<comment type="caution">
    <text evidence="2">The sequence shown here is derived from an EMBL/GenBank/DDBJ whole genome shotgun (WGS) entry which is preliminary data.</text>
</comment>
<dbReference type="SUPFAM" id="SSF52833">
    <property type="entry name" value="Thioredoxin-like"/>
    <property type="match status" value="1"/>
</dbReference>
<dbReference type="InterPro" id="IPR036249">
    <property type="entry name" value="Thioredoxin-like_sf"/>
</dbReference>
<reference evidence="2" key="1">
    <citation type="submission" date="2019-08" db="EMBL/GenBank/DDBJ databases">
        <authorList>
            <person name="Kucharzyk K."/>
            <person name="Murdoch R.W."/>
            <person name="Higgins S."/>
            <person name="Loffler F."/>
        </authorList>
    </citation>
    <scope>NUCLEOTIDE SEQUENCE</scope>
</reference>